<dbReference type="eggNOG" id="COG2010">
    <property type="taxonomic scope" value="Bacteria"/>
</dbReference>
<feature type="signal peptide" evidence="1">
    <location>
        <begin position="1"/>
        <end position="24"/>
    </location>
</feature>
<feature type="chain" id="PRO_5003260892" description="Cytochrome c domain-containing protein" evidence="1">
    <location>
        <begin position="25"/>
        <end position="972"/>
    </location>
</feature>
<dbReference type="Pfam" id="PF07635">
    <property type="entry name" value="PSCyt1"/>
    <property type="match status" value="1"/>
</dbReference>
<dbReference type="Pfam" id="PF07583">
    <property type="entry name" value="PSCyt2"/>
    <property type="match status" value="1"/>
</dbReference>
<evidence type="ECO:0000313" key="6">
    <source>
        <dbReference type="Proteomes" id="UP000006860"/>
    </source>
</evidence>
<dbReference type="AlphaFoldDB" id="F0ST75"/>
<dbReference type="InterPro" id="IPR011444">
    <property type="entry name" value="DUF1549"/>
</dbReference>
<keyword evidence="1" id="KW-0732">Signal</keyword>
<evidence type="ECO:0000259" key="3">
    <source>
        <dbReference type="Pfam" id="PF07587"/>
    </source>
</evidence>
<feature type="domain" description="DUF1553" evidence="3">
    <location>
        <begin position="684"/>
        <end position="942"/>
    </location>
</feature>
<evidence type="ECO:0008006" key="7">
    <source>
        <dbReference type="Google" id="ProtNLM"/>
    </source>
</evidence>
<dbReference type="InterPro" id="IPR011429">
    <property type="entry name" value="Cyt_c_Planctomycete-type"/>
</dbReference>
<evidence type="ECO:0000313" key="5">
    <source>
        <dbReference type="EMBL" id="ADY59286.1"/>
    </source>
</evidence>
<dbReference type="EMBL" id="CP002546">
    <property type="protein sequence ID" value="ADY59286.1"/>
    <property type="molecule type" value="Genomic_DNA"/>
</dbReference>
<dbReference type="RefSeq" id="WP_013628013.1">
    <property type="nucleotide sequence ID" value="NC_015174.1"/>
</dbReference>
<name>F0ST75_RUBBR</name>
<sequence length="972" mass="109613">MMRPDTSFVFALLCLLTGFLPGQATGQFSESSLHAEEAAALPEKVRFNEHIRPIFTTHCTACHGGVKQAGELSFAYRDKVLPPDGWVVEPGDPDASILLDRVSAKDAELVMPPPEHGAPLSDYQIALLRRWIEQGAKWQNHWAYEPPQPQTQPEVTDKNWPRQPVDYFILRKLEETGISPSDDATPERWLRRVSLDLTGLPPTPQERKHFLAAVDSNGEHAYVAEVDRLLASPHFGERWASVWLDQVRYADSKGLGLDGPRRIWKYRDWVISALNDDLPYDQFTIKQIAGDLLPDRGVEDLIATGVHRLSQTNEEGGTDDEEFRVAAVLDRISTVWQTWQGVTFGCVQCHSHPYDPIEHEEHYEFAAFFNNTADSDLNEDWPVIQAPNDLADYAKASKLDRAIEQVREEIWQREFALLKDQGRWQPLVGLDAKSSNATKLNVERVGDHDEFHTVGTVARNADFTLTAPLPEGLQKLTAIRLTAMPLDPEQAVPDSEWGFTISQLEARLILPGSEQPQELKIDRIISDEADPFYDPNDSLSTKTNRGFSAYTRIHYPRQAALLFETPVDIPKGALLQLTLKHRIYLLAAFSLITRRGHLAVSDDPAFSELLTDEELAGQRKQLASLQSERRKIKSTSTPVLQERPTHLARPTYVFERGLFLTKAQQVTPDTPDLFPPLPDDRPADRLALAEWLVSPQNPLTARVAVNRFWARLFGTGIVATEEDFGSTGETPSHPALLDDLALRFQHDMDWSVKTLLRELVLSRTYRQSSKIRPDLLERDPQNRLLARGPRHRLSAELVRDQALAVSGLLDDSLYGPPVHPPIPDGVWKPFYGGDKWETPGVDNGNRYRRSIYTYTKRSIPYPMFAAFDAPSREFCTPRRLDSNTPIQALMTLNDTTFAECSAAFAQRMQEMAETPRDQIHEGFLLVTCRDPKPRELAALLELHDVRGSDDNPAAGLEAVGHVLLNLDEFLTK</sequence>
<accession>F0ST75</accession>
<dbReference type="Pfam" id="PF07587">
    <property type="entry name" value="PSD1"/>
    <property type="match status" value="1"/>
</dbReference>
<dbReference type="SUPFAM" id="SSF46626">
    <property type="entry name" value="Cytochrome c"/>
    <property type="match status" value="1"/>
</dbReference>
<dbReference type="GO" id="GO:0009055">
    <property type="term" value="F:electron transfer activity"/>
    <property type="evidence" value="ECO:0007669"/>
    <property type="project" value="InterPro"/>
</dbReference>
<proteinExistence type="predicted"/>
<dbReference type="OrthoDB" id="127107at2"/>
<dbReference type="KEGG" id="pbs:Plabr_1675"/>
<organism evidence="5 6">
    <name type="scientific">Rubinisphaera brasiliensis (strain ATCC 49424 / DSM 5305 / JCM 21570 / IAM 15109 / NBRC 103401 / IFAM 1448)</name>
    <name type="common">Planctomyces brasiliensis</name>
    <dbReference type="NCBI Taxonomy" id="756272"/>
    <lineage>
        <taxon>Bacteria</taxon>
        <taxon>Pseudomonadati</taxon>
        <taxon>Planctomycetota</taxon>
        <taxon>Planctomycetia</taxon>
        <taxon>Planctomycetales</taxon>
        <taxon>Planctomycetaceae</taxon>
        <taxon>Rubinisphaera</taxon>
    </lineage>
</organism>
<dbReference type="InterPro" id="IPR022655">
    <property type="entry name" value="DUF1553"/>
</dbReference>
<evidence type="ECO:0000256" key="1">
    <source>
        <dbReference type="SAM" id="SignalP"/>
    </source>
</evidence>
<evidence type="ECO:0000259" key="4">
    <source>
        <dbReference type="Pfam" id="PF07635"/>
    </source>
</evidence>
<dbReference type="STRING" id="756272.Plabr_1675"/>
<dbReference type="PANTHER" id="PTHR35889:SF3">
    <property type="entry name" value="F-BOX DOMAIN-CONTAINING PROTEIN"/>
    <property type="match status" value="1"/>
</dbReference>
<dbReference type="GO" id="GO:0020037">
    <property type="term" value="F:heme binding"/>
    <property type="evidence" value="ECO:0007669"/>
    <property type="project" value="InterPro"/>
</dbReference>
<dbReference type="Proteomes" id="UP000006860">
    <property type="component" value="Chromosome"/>
</dbReference>
<dbReference type="InterPro" id="IPR036909">
    <property type="entry name" value="Cyt_c-like_dom_sf"/>
</dbReference>
<keyword evidence="6" id="KW-1185">Reference proteome</keyword>
<feature type="domain" description="Cytochrome C Planctomycete-type" evidence="4">
    <location>
        <begin position="59"/>
        <end position="115"/>
    </location>
</feature>
<gene>
    <name evidence="5" type="ordered locus">Plabr_1675</name>
</gene>
<evidence type="ECO:0000259" key="2">
    <source>
        <dbReference type="Pfam" id="PF07583"/>
    </source>
</evidence>
<protein>
    <recommendedName>
        <fullName evidence="7">Cytochrome c domain-containing protein</fullName>
    </recommendedName>
</protein>
<feature type="domain" description="DUF1549" evidence="2">
    <location>
        <begin position="164"/>
        <end position="373"/>
    </location>
</feature>
<reference evidence="6" key="1">
    <citation type="submission" date="2011-02" db="EMBL/GenBank/DDBJ databases">
        <title>The complete genome of Planctomyces brasiliensis DSM 5305.</title>
        <authorList>
            <person name="Lucas S."/>
            <person name="Copeland A."/>
            <person name="Lapidus A."/>
            <person name="Bruce D."/>
            <person name="Goodwin L."/>
            <person name="Pitluck S."/>
            <person name="Kyrpides N."/>
            <person name="Mavromatis K."/>
            <person name="Pagani I."/>
            <person name="Ivanova N."/>
            <person name="Ovchinnikova G."/>
            <person name="Lu M."/>
            <person name="Detter J.C."/>
            <person name="Han C."/>
            <person name="Land M."/>
            <person name="Hauser L."/>
            <person name="Markowitz V."/>
            <person name="Cheng J.-F."/>
            <person name="Hugenholtz P."/>
            <person name="Woyke T."/>
            <person name="Wu D."/>
            <person name="Tindall B."/>
            <person name="Pomrenke H.G."/>
            <person name="Brambilla E."/>
            <person name="Klenk H.-P."/>
            <person name="Eisen J.A."/>
        </authorList>
    </citation>
    <scope>NUCLEOTIDE SEQUENCE [LARGE SCALE GENOMIC DNA]</scope>
    <source>
        <strain evidence="6">ATCC 49424 / DSM 5305 / JCM 21570 / NBRC 103401 / IFAM 1448</strain>
    </source>
</reference>
<dbReference type="HOGENOM" id="CLU_005632_1_0_0"/>
<dbReference type="PANTHER" id="PTHR35889">
    <property type="entry name" value="CYCLOINULO-OLIGOSACCHARIDE FRUCTANOTRANSFERASE-RELATED"/>
    <property type="match status" value="1"/>
</dbReference>